<gene>
    <name evidence="1" type="ORF">SDC9_164315</name>
</gene>
<name>A0A645FTA6_9ZZZZ</name>
<dbReference type="AlphaFoldDB" id="A0A645FTA6"/>
<protein>
    <submittedName>
        <fullName evidence="1">Uncharacterized protein</fullName>
    </submittedName>
</protein>
<reference evidence="1" key="1">
    <citation type="submission" date="2019-08" db="EMBL/GenBank/DDBJ databases">
        <authorList>
            <person name="Kucharzyk K."/>
            <person name="Murdoch R.W."/>
            <person name="Higgins S."/>
            <person name="Loffler F."/>
        </authorList>
    </citation>
    <scope>NUCLEOTIDE SEQUENCE</scope>
</reference>
<evidence type="ECO:0000313" key="1">
    <source>
        <dbReference type="EMBL" id="MPN16966.1"/>
    </source>
</evidence>
<sequence>MALGDIRDAGDLDRLQSAGKGFTYRAWPAGGYTDLVQYLAIARDTEERKLPYIKAYFELILRADHQAGLIDTGLLPSTTLKEEKMGDIAIVAALQGALEEPLVPNAFLYQRYRDELASLAQRTLSGDRAAKKDLEGRVKELVVTFQIQ</sequence>
<accession>A0A645FTA6</accession>
<comment type="caution">
    <text evidence="1">The sequence shown here is derived from an EMBL/GenBank/DDBJ whole genome shotgun (WGS) entry which is preliminary data.</text>
</comment>
<proteinExistence type="predicted"/>
<dbReference type="EMBL" id="VSSQ01063986">
    <property type="protein sequence ID" value="MPN16966.1"/>
    <property type="molecule type" value="Genomic_DNA"/>
</dbReference>
<organism evidence="1">
    <name type="scientific">bioreactor metagenome</name>
    <dbReference type="NCBI Taxonomy" id="1076179"/>
    <lineage>
        <taxon>unclassified sequences</taxon>
        <taxon>metagenomes</taxon>
        <taxon>ecological metagenomes</taxon>
    </lineage>
</organism>